<evidence type="ECO:0000256" key="2">
    <source>
        <dbReference type="PROSITE-ProRule" id="PRU00708"/>
    </source>
</evidence>
<dbReference type="InterPro" id="IPR002885">
    <property type="entry name" value="PPR_rpt"/>
</dbReference>
<dbReference type="InterPro" id="IPR046960">
    <property type="entry name" value="PPR_At4g14850-like_plant"/>
</dbReference>
<dbReference type="NCBIfam" id="TIGR00756">
    <property type="entry name" value="PPR"/>
    <property type="match status" value="1"/>
</dbReference>
<dbReference type="PANTHER" id="PTHR47926">
    <property type="entry name" value="PENTATRICOPEPTIDE REPEAT-CONTAINING PROTEIN"/>
    <property type="match status" value="1"/>
</dbReference>
<dbReference type="AlphaFoldDB" id="A0A8S0RCD8"/>
<name>A0A8S0RCD8_OLEEU</name>
<dbReference type="GO" id="GO:0003723">
    <property type="term" value="F:RNA binding"/>
    <property type="evidence" value="ECO:0007669"/>
    <property type="project" value="InterPro"/>
</dbReference>
<protein>
    <recommendedName>
        <fullName evidence="5">Pentatricopeptide repeat-containing protein</fullName>
    </recommendedName>
</protein>
<dbReference type="PROSITE" id="PS51375">
    <property type="entry name" value="PPR"/>
    <property type="match status" value="1"/>
</dbReference>
<keyword evidence="4" id="KW-1185">Reference proteome</keyword>
<accession>A0A8S0RCD8</accession>
<dbReference type="Gramene" id="OE9A085731T1">
    <property type="protein sequence ID" value="OE9A085731C1"/>
    <property type="gene ID" value="OE9A085731"/>
</dbReference>
<comment type="caution">
    <text evidence="3">The sequence shown here is derived from an EMBL/GenBank/DDBJ whole genome shotgun (WGS) entry which is preliminary data.</text>
</comment>
<dbReference type="Proteomes" id="UP000594638">
    <property type="component" value="Unassembled WGS sequence"/>
</dbReference>
<dbReference type="Gene3D" id="1.25.40.10">
    <property type="entry name" value="Tetratricopeptide repeat domain"/>
    <property type="match status" value="1"/>
</dbReference>
<organism evidence="3 4">
    <name type="scientific">Olea europaea subsp. europaea</name>
    <dbReference type="NCBI Taxonomy" id="158383"/>
    <lineage>
        <taxon>Eukaryota</taxon>
        <taxon>Viridiplantae</taxon>
        <taxon>Streptophyta</taxon>
        <taxon>Embryophyta</taxon>
        <taxon>Tracheophyta</taxon>
        <taxon>Spermatophyta</taxon>
        <taxon>Magnoliopsida</taxon>
        <taxon>eudicotyledons</taxon>
        <taxon>Gunneridae</taxon>
        <taxon>Pentapetalae</taxon>
        <taxon>asterids</taxon>
        <taxon>lamiids</taxon>
        <taxon>Lamiales</taxon>
        <taxon>Oleaceae</taxon>
        <taxon>Oleeae</taxon>
        <taxon>Olea</taxon>
    </lineage>
</organism>
<evidence type="ECO:0000256" key="1">
    <source>
        <dbReference type="ARBA" id="ARBA00022737"/>
    </source>
</evidence>
<dbReference type="Pfam" id="PF01535">
    <property type="entry name" value="PPR"/>
    <property type="match status" value="2"/>
</dbReference>
<reference evidence="3 4" key="1">
    <citation type="submission" date="2019-12" db="EMBL/GenBank/DDBJ databases">
        <authorList>
            <person name="Alioto T."/>
            <person name="Alioto T."/>
            <person name="Gomez Garrido J."/>
        </authorList>
    </citation>
    <scope>NUCLEOTIDE SEQUENCE [LARGE SCALE GENOMIC DNA]</scope>
</reference>
<dbReference type="EMBL" id="CACTIH010002376">
    <property type="protein sequence ID" value="CAA2976186.1"/>
    <property type="molecule type" value="Genomic_DNA"/>
</dbReference>
<sequence length="225" mass="25222">MRRVALPQSFTTQIDSTTRFPIESPLATPTVLVKCLTLLGKCCRTIVCNGCCDVVLGGIWKTALEDFYSKMGHMDIACGRSMELKERTLFLELNRGDLAMAQSVFDEMPEKEIITLAIAQSVFDEMPEKDVISWNVMVSSYTMGRNMEQGYALFRQMPGSSFASWNAMICGYLDCRKIELACSFFDAVPQKNNVSHITVIFEYSKCCPSLVNCSVNMQTVGYVMI</sequence>
<dbReference type="OrthoDB" id="1937829at2759"/>
<keyword evidence="1" id="KW-0677">Repeat</keyword>
<evidence type="ECO:0008006" key="5">
    <source>
        <dbReference type="Google" id="ProtNLM"/>
    </source>
</evidence>
<proteinExistence type="predicted"/>
<gene>
    <name evidence="3" type="ORF">OLEA9_A085731</name>
</gene>
<evidence type="ECO:0000313" key="4">
    <source>
        <dbReference type="Proteomes" id="UP000594638"/>
    </source>
</evidence>
<dbReference type="GO" id="GO:0009451">
    <property type="term" value="P:RNA modification"/>
    <property type="evidence" value="ECO:0007669"/>
    <property type="project" value="InterPro"/>
</dbReference>
<evidence type="ECO:0000313" key="3">
    <source>
        <dbReference type="EMBL" id="CAA2976186.1"/>
    </source>
</evidence>
<dbReference type="InterPro" id="IPR011990">
    <property type="entry name" value="TPR-like_helical_dom_sf"/>
</dbReference>
<feature type="repeat" description="PPR" evidence="2">
    <location>
        <begin position="130"/>
        <end position="164"/>
    </location>
</feature>